<dbReference type="InterPro" id="IPR024548">
    <property type="entry name" value="Cu2_monoox_C"/>
</dbReference>
<dbReference type="GO" id="GO:0006589">
    <property type="term" value="P:octopamine biosynthetic process"/>
    <property type="evidence" value="ECO:0007669"/>
    <property type="project" value="TreeGrafter"/>
</dbReference>
<keyword evidence="5" id="KW-0479">Metal-binding</keyword>
<keyword evidence="13" id="KW-0732">Signal</keyword>
<evidence type="ECO:0000256" key="12">
    <source>
        <dbReference type="ARBA" id="ARBA00023180"/>
    </source>
</evidence>
<keyword evidence="4" id="KW-0812">Transmembrane</keyword>
<dbReference type="GO" id="GO:0005507">
    <property type="term" value="F:copper ion binding"/>
    <property type="evidence" value="ECO:0007669"/>
    <property type="project" value="InterPro"/>
</dbReference>
<keyword evidence="7" id="KW-0560">Oxidoreductase</keyword>
<evidence type="ECO:0000256" key="10">
    <source>
        <dbReference type="ARBA" id="ARBA00023136"/>
    </source>
</evidence>
<dbReference type="EMBL" id="JBBCAQ010000003">
    <property type="protein sequence ID" value="KAK7604848.1"/>
    <property type="molecule type" value="Genomic_DNA"/>
</dbReference>
<evidence type="ECO:0000256" key="1">
    <source>
        <dbReference type="ARBA" id="ARBA00001973"/>
    </source>
</evidence>
<evidence type="ECO:0000256" key="5">
    <source>
        <dbReference type="ARBA" id="ARBA00022723"/>
    </source>
</evidence>
<dbReference type="PRINTS" id="PR00767">
    <property type="entry name" value="DBMONOXGNASE"/>
</dbReference>
<evidence type="ECO:0000256" key="13">
    <source>
        <dbReference type="SAM" id="SignalP"/>
    </source>
</evidence>
<dbReference type="InterPro" id="IPR000323">
    <property type="entry name" value="Cu2_ascorb_mOase_N"/>
</dbReference>
<comment type="subcellular location">
    <subcellularLocation>
        <location evidence="2">Membrane</location>
        <topology evidence="2">Single-pass membrane protein</topology>
    </subcellularLocation>
</comment>
<comment type="similarity">
    <text evidence="3">Belongs to the copper type II ascorbate-dependent monooxygenase family.</text>
</comment>
<dbReference type="InterPro" id="IPR028460">
    <property type="entry name" value="Tbh/DBH"/>
</dbReference>
<evidence type="ECO:0000313" key="15">
    <source>
        <dbReference type="EMBL" id="KAK7604848.1"/>
    </source>
</evidence>
<evidence type="ECO:0000259" key="14">
    <source>
        <dbReference type="PROSITE" id="PS50836"/>
    </source>
</evidence>
<dbReference type="InterPro" id="IPR000945">
    <property type="entry name" value="DBH-like"/>
</dbReference>
<proteinExistence type="inferred from homology"/>
<evidence type="ECO:0000256" key="11">
    <source>
        <dbReference type="ARBA" id="ARBA00023157"/>
    </source>
</evidence>
<comment type="caution">
    <text evidence="15">The sequence shown here is derived from an EMBL/GenBank/DDBJ whole genome shotgun (WGS) entry which is preliminary data.</text>
</comment>
<keyword evidence="16" id="KW-1185">Reference proteome</keyword>
<evidence type="ECO:0000313" key="16">
    <source>
        <dbReference type="Proteomes" id="UP001367676"/>
    </source>
</evidence>
<feature type="signal peptide" evidence="13">
    <location>
        <begin position="1"/>
        <end position="18"/>
    </location>
</feature>
<keyword evidence="8" id="KW-0186">Copper</keyword>
<dbReference type="InterPro" id="IPR045266">
    <property type="entry name" value="DOH_DOMON"/>
</dbReference>
<dbReference type="PANTHER" id="PTHR10157:SF29">
    <property type="entry name" value="DOPAMINE BETA-HYDROXYLASE"/>
    <property type="match status" value="1"/>
</dbReference>
<keyword evidence="11" id="KW-1015">Disulfide bond</keyword>
<dbReference type="PROSITE" id="PS00084">
    <property type="entry name" value="CU2_MONOOXYGENASE_1"/>
    <property type="match status" value="1"/>
</dbReference>
<dbReference type="FunFam" id="2.60.120.310:FF:000004">
    <property type="entry name" value="DBH-like monooxygenase protein 1"/>
    <property type="match status" value="1"/>
</dbReference>
<dbReference type="GO" id="GO:0005615">
    <property type="term" value="C:extracellular space"/>
    <property type="evidence" value="ECO:0007669"/>
    <property type="project" value="TreeGrafter"/>
</dbReference>
<evidence type="ECO:0000256" key="8">
    <source>
        <dbReference type="ARBA" id="ARBA00023008"/>
    </source>
</evidence>
<dbReference type="InterPro" id="IPR020611">
    <property type="entry name" value="Cu2_ascorb_mOase_CS-1"/>
</dbReference>
<keyword evidence="12" id="KW-0325">Glycoprotein</keyword>
<dbReference type="GO" id="GO:0030667">
    <property type="term" value="C:secretory granule membrane"/>
    <property type="evidence" value="ECO:0007669"/>
    <property type="project" value="TreeGrafter"/>
</dbReference>
<dbReference type="InterPro" id="IPR008977">
    <property type="entry name" value="PHM/PNGase_F_dom_sf"/>
</dbReference>
<dbReference type="Proteomes" id="UP001367676">
    <property type="component" value="Unassembled WGS sequence"/>
</dbReference>
<keyword evidence="6" id="KW-1133">Transmembrane helix</keyword>
<dbReference type="Gene3D" id="2.60.120.310">
    <property type="entry name" value="Copper type II, ascorbate-dependent monooxygenase, N-terminal domain"/>
    <property type="match status" value="1"/>
</dbReference>
<comment type="cofactor">
    <cofactor evidence="1">
        <name>Cu(2+)</name>
        <dbReference type="ChEBI" id="CHEBI:29036"/>
    </cofactor>
</comment>
<dbReference type="Gene3D" id="2.60.120.230">
    <property type="match status" value="1"/>
</dbReference>
<dbReference type="FunFam" id="2.60.120.230:FF:000001">
    <property type="entry name" value="Monooxygenase, DBH-like 1"/>
    <property type="match status" value="1"/>
</dbReference>
<accession>A0AAN9Y969</accession>
<dbReference type="CDD" id="cd09631">
    <property type="entry name" value="DOMON_DOH"/>
    <property type="match status" value="1"/>
</dbReference>
<keyword evidence="10" id="KW-0472">Membrane</keyword>
<dbReference type="GO" id="GO:0042420">
    <property type="term" value="P:dopamine catabolic process"/>
    <property type="evidence" value="ECO:0007669"/>
    <property type="project" value="TreeGrafter"/>
</dbReference>
<dbReference type="Pfam" id="PF01082">
    <property type="entry name" value="Cu2_monooxygen"/>
    <property type="match status" value="1"/>
</dbReference>
<organism evidence="15 16">
    <name type="scientific">Parthenolecanium corni</name>
    <dbReference type="NCBI Taxonomy" id="536013"/>
    <lineage>
        <taxon>Eukaryota</taxon>
        <taxon>Metazoa</taxon>
        <taxon>Ecdysozoa</taxon>
        <taxon>Arthropoda</taxon>
        <taxon>Hexapoda</taxon>
        <taxon>Insecta</taxon>
        <taxon>Pterygota</taxon>
        <taxon>Neoptera</taxon>
        <taxon>Paraneoptera</taxon>
        <taxon>Hemiptera</taxon>
        <taxon>Sternorrhyncha</taxon>
        <taxon>Coccoidea</taxon>
        <taxon>Coccidae</taxon>
        <taxon>Parthenolecanium</taxon>
    </lineage>
</organism>
<evidence type="ECO:0000256" key="3">
    <source>
        <dbReference type="ARBA" id="ARBA00010676"/>
    </source>
</evidence>
<gene>
    <name evidence="15" type="ORF">V9T40_006034</name>
</gene>
<keyword evidence="9" id="KW-0503">Monooxygenase</keyword>
<dbReference type="InterPro" id="IPR014784">
    <property type="entry name" value="Cu2_ascorb_mOase-like_C"/>
</dbReference>
<protein>
    <recommendedName>
        <fullName evidence="14">DOMON domain-containing protein</fullName>
    </recommendedName>
</protein>
<feature type="domain" description="DOMON" evidence="14">
    <location>
        <begin position="35"/>
        <end position="153"/>
    </location>
</feature>
<evidence type="ECO:0000256" key="9">
    <source>
        <dbReference type="ARBA" id="ARBA00023033"/>
    </source>
</evidence>
<feature type="chain" id="PRO_5042987321" description="DOMON domain-containing protein" evidence="13">
    <location>
        <begin position="19"/>
        <end position="584"/>
    </location>
</feature>
<dbReference type="Pfam" id="PF03351">
    <property type="entry name" value="DOMON"/>
    <property type="match status" value="1"/>
</dbReference>
<dbReference type="InterPro" id="IPR005018">
    <property type="entry name" value="DOMON_domain"/>
</dbReference>
<evidence type="ECO:0000256" key="6">
    <source>
        <dbReference type="ARBA" id="ARBA00022989"/>
    </source>
</evidence>
<dbReference type="SUPFAM" id="SSF49742">
    <property type="entry name" value="PHM/PNGase F"/>
    <property type="match status" value="2"/>
</dbReference>
<dbReference type="GO" id="GO:0004500">
    <property type="term" value="F:dopamine beta-monooxygenase activity"/>
    <property type="evidence" value="ECO:0007669"/>
    <property type="project" value="InterPro"/>
</dbReference>
<evidence type="ECO:0000256" key="7">
    <source>
        <dbReference type="ARBA" id="ARBA00023002"/>
    </source>
</evidence>
<reference evidence="15 16" key="1">
    <citation type="submission" date="2024-03" db="EMBL/GenBank/DDBJ databases">
        <title>Adaptation during the transition from Ophiocordyceps entomopathogen to insect associate is accompanied by gene loss and intensified selection.</title>
        <authorList>
            <person name="Ward C.M."/>
            <person name="Onetto C.A."/>
            <person name="Borneman A.R."/>
        </authorList>
    </citation>
    <scope>NUCLEOTIDE SEQUENCE [LARGE SCALE GENOMIC DNA]</scope>
    <source>
        <strain evidence="15">AWRI1</strain>
        <tissue evidence="15">Single Adult Female</tissue>
    </source>
</reference>
<dbReference type="AlphaFoldDB" id="A0AAN9Y969"/>
<evidence type="ECO:0000256" key="4">
    <source>
        <dbReference type="ARBA" id="ARBA00022692"/>
    </source>
</evidence>
<sequence length="584" mass="67388">MRFIGVPIFFSFLHSCLGLRDLPEGISYISLDPTGNTSMYWSLDYDQQFVKFEIHLPLRKWEWFAIGFSDYGEFYPADYCILWTGWKDGIKFQDTWVDDRGDIFVDTQQDCQEFDISYQKNRAKFTFIRKFDTCDDDDYIIEDGTTHIVWLKGNGPITSLEHLSVLNTKQKGMQRTQLLKNPTAQKIKIPKTARTVEFTADHVHVPHNDTTYWCRVMKLPEYLTDIHHIIQFEAIIQSGNEGLVHHMEVFHCEAKAEKAIPSYNGPCFDPSRPKDTEVCKKVMAAWAMGATPFKYPKEAGLPVGGKNFNKYVMLEVHYNNPELKSDYIDSSGMRLYVTPSLRKYNAGIIELGLEYTDKMAIPPKQESFTLSGYCIAECTAVSIPPQGITIFGSQLHTHLTGVQVLTRHIRDGRELLELNRDNHYSTHFQEIRLLKRPVLVLPGDALITICRYNTQDRENITLGGFAIRDEMCVNYVHYYPRIELEVCKSSISYQTLFSYFRFLKEWQSQNTSSSYGISTNYGSIEWTSKRADDLHQLYEDMTLSMQCNASTGLRFPGDWENVPLTRVSYSLPPPIRSCKQNQIV</sequence>
<dbReference type="InterPro" id="IPR036939">
    <property type="entry name" value="Cu2_ascorb_mOase_N_sf"/>
</dbReference>
<name>A0AAN9Y969_9HEMI</name>
<dbReference type="PANTHER" id="PTHR10157">
    <property type="entry name" value="DOPAMINE BETA HYDROXYLASE RELATED"/>
    <property type="match status" value="1"/>
</dbReference>
<dbReference type="PROSITE" id="PS50836">
    <property type="entry name" value="DOMON"/>
    <property type="match status" value="1"/>
</dbReference>
<dbReference type="Pfam" id="PF03712">
    <property type="entry name" value="Cu2_monoox_C"/>
    <property type="match status" value="1"/>
</dbReference>
<dbReference type="GO" id="GO:0042421">
    <property type="term" value="P:norepinephrine biosynthetic process"/>
    <property type="evidence" value="ECO:0007669"/>
    <property type="project" value="TreeGrafter"/>
</dbReference>
<dbReference type="SMART" id="SM00664">
    <property type="entry name" value="DoH"/>
    <property type="match status" value="1"/>
</dbReference>
<evidence type="ECO:0000256" key="2">
    <source>
        <dbReference type="ARBA" id="ARBA00004167"/>
    </source>
</evidence>